<keyword evidence="8" id="KW-0010">Activator</keyword>
<dbReference type="OrthoDB" id="1929813at2759"/>
<keyword evidence="12" id="KW-1185">Reference proteome</keyword>
<dbReference type="Proteomes" id="UP000473826">
    <property type="component" value="Unassembled WGS sequence"/>
</dbReference>
<feature type="region of interest" description="Disordered" evidence="10">
    <location>
        <begin position="194"/>
        <end position="215"/>
    </location>
</feature>
<evidence type="ECO:0000256" key="2">
    <source>
        <dbReference type="ARBA" id="ARBA00009626"/>
    </source>
</evidence>
<dbReference type="Pfam" id="PF10018">
    <property type="entry name" value="Med4"/>
    <property type="match status" value="1"/>
</dbReference>
<sequence>MTVPLSDTPIRSALLLALSTQSALLNELFAALPSNSAEVPALHASLVQSSAALDGLARDAEEHQRRWARLQDKKREVEDLERRVRALVRDLEGGRTELEAMVAEGERVRENIDASERDPVGVPVLLAHAHALARTTSAPVSSLLAPVERAQAAPWPSEAAMRQGLLFQLEGSMSGVGDVGVVGEGKQVVGRALTAEQVPEERQEERYEVVQEHSRRENATAVFSLDLGSDDESDDD</sequence>
<keyword evidence="9" id="KW-0175">Coiled coil</keyword>
<evidence type="ECO:0000256" key="4">
    <source>
        <dbReference type="ARBA" id="ARBA00023015"/>
    </source>
</evidence>
<proteinExistence type="inferred from homology"/>
<evidence type="ECO:0000313" key="11">
    <source>
        <dbReference type="EMBL" id="TXT13710.1"/>
    </source>
</evidence>
<dbReference type="AlphaFoldDB" id="A0A7D8Z3Q1"/>
<comment type="caution">
    <text evidence="11">The sequence shown here is derived from an EMBL/GenBank/DDBJ whole genome shotgun (WGS) entry which is preliminary data.</text>
</comment>
<dbReference type="PANTHER" id="PTHR13208:SF2">
    <property type="entry name" value="MEDIATOR OF RNA POLYMERASE II TRANSCRIPTION SUBUNIT 4"/>
    <property type="match status" value="1"/>
</dbReference>
<evidence type="ECO:0000256" key="3">
    <source>
        <dbReference type="ARBA" id="ARBA00020629"/>
    </source>
</evidence>
<keyword evidence="6 8" id="KW-0539">Nucleus</keyword>
<evidence type="ECO:0000256" key="7">
    <source>
        <dbReference type="ARBA" id="ARBA00031257"/>
    </source>
</evidence>
<comment type="subcellular location">
    <subcellularLocation>
        <location evidence="1 8">Nucleus</location>
    </subcellularLocation>
</comment>
<dbReference type="GO" id="GO:0006357">
    <property type="term" value="P:regulation of transcription by RNA polymerase II"/>
    <property type="evidence" value="ECO:0007669"/>
    <property type="project" value="InterPro"/>
</dbReference>
<dbReference type="GO" id="GO:0070847">
    <property type="term" value="C:core mediator complex"/>
    <property type="evidence" value="ECO:0007669"/>
    <property type="project" value="TreeGrafter"/>
</dbReference>
<evidence type="ECO:0000256" key="9">
    <source>
        <dbReference type="SAM" id="Coils"/>
    </source>
</evidence>
<protein>
    <recommendedName>
        <fullName evidence="3 8">Mediator of RNA polymerase II transcription subunit 4</fullName>
    </recommendedName>
    <alternativeName>
        <fullName evidence="7 8">Mediator complex subunit 4</fullName>
    </alternativeName>
</protein>
<comment type="subunit">
    <text evidence="8">Component of the Mediator complex.</text>
</comment>
<name>A0A7D8Z3Q1_VANHU</name>
<dbReference type="GO" id="GO:0016592">
    <property type="term" value="C:mediator complex"/>
    <property type="evidence" value="ECO:0007669"/>
    <property type="project" value="InterPro"/>
</dbReference>
<dbReference type="PANTHER" id="PTHR13208">
    <property type="entry name" value="MEDIATOR OF RNA POLYMERASE II TRANSCRIPTION SUBUNIT 4"/>
    <property type="match status" value="1"/>
</dbReference>
<comment type="similarity">
    <text evidence="2 8">Belongs to the Mediator complex subunit 4 family.</text>
</comment>
<dbReference type="EMBL" id="QKWK01000002">
    <property type="protein sequence ID" value="TXT13710.1"/>
    <property type="molecule type" value="Genomic_DNA"/>
</dbReference>
<dbReference type="GO" id="GO:0003712">
    <property type="term" value="F:transcription coregulator activity"/>
    <property type="evidence" value="ECO:0007669"/>
    <property type="project" value="InterPro"/>
</dbReference>
<reference evidence="11 12" key="1">
    <citation type="journal article" date="2019" name="PLoS Genet.">
        <title>Convergent evolution of linked mating-type loci in basidiomycete fungi.</title>
        <authorList>
            <person name="Sun S."/>
            <person name="Coelho M.A."/>
            <person name="Heitman J."/>
            <person name="Nowrousian M."/>
        </authorList>
    </citation>
    <scope>NUCLEOTIDE SEQUENCE [LARGE SCALE GENOMIC DNA]</scope>
    <source>
        <strain evidence="11 12">CBS 4282</strain>
    </source>
</reference>
<keyword evidence="5 8" id="KW-0804">Transcription</keyword>
<dbReference type="InterPro" id="IPR019258">
    <property type="entry name" value="Mediator_Med4"/>
</dbReference>
<gene>
    <name evidence="8" type="primary">MED4</name>
    <name evidence="11" type="ORF">VHUM_01077</name>
</gene>
<feature type="coiled-coil region" evidence="9">
    <location>
        <begin position="53"/>
        <end position="118"/>
    </location>
</feature>
<evidence type="ECO:0000256" key="10">
    <source>
        <dbReference type="SAM" id="MobiDB-lite"/>
    </source>
</evidence>
<evidence type="ECO:0000256" key="8">
    <source>
        <dbReference type="RuleBase" id="RU364141"/>
    </source>
</evidence>
<evidence type="ECO:0000313" key="12">
    <source>
        <dbReference type="Proteomes" id="UP000473826"/>
    </source>
</evidence>
<evidence type="ECO:0000256" key="5">
    <source>
        <dbReference type="ARBA" id="ARBA00023163"/>
    </source>
</evidence>
<feature type="compositionally biased region" description="Basic and acidic residues" evidence="10">
    <location>
        <begin position="199"/>
        <end position="215"/>
    </location>
</feature>
<evidence type="ECO:0000256" key="6">
    <source>
        <dbReference type="ARBA" id="ARBA00023242"/>
    </source>
</evidence>
<accession>A0A7D8Z3Q1</accession>
<comment type="function">
    <text evidence="8">Component of the Mediator complex, a coactivator involved in the regulated transcription of nearly all RNA polymerase II-dependent genes. Mediator functions as a bridge to convey information from gene-specific regulatory proteins to the basal RNA polymerase II transcription machinery. Mediator is recruited to promoters by direct interactions with regulatory proteins and serves as a scaffold for the assembly of a functional preinitiation complex with RNA polymerase II and the general transcription factors.</text>
</comment>
<keyword evidence="4 8" id="KW-0805">Transcription regulation</keyword>
<evidence type="ECO:0000256" key="1">
    <source>
        <dbReference type="ARBA" id="ARBA00004123"/>
    </source>
</evidence>
<organism evidence="11 12">
    <name type="scientific">Vanrija humicola</name>
    <name type="common">Yeast</name>
    <name type="synonym">Cryptococcus humicola</name>
    <dbReference type="NCBI Taxonomy" id="5417"/>
    <lineage>
        <taxon>Eukaryota</taxon>
        <taxon>Fungi</taxon>
        <taxon>Dikarya</taxon>
        <taxon>Basidiomycota</taxon>
        <taxon>Agaricomycotina</taxon>
        <taxon>Tremellomycetes</taxon>
        <taxon>Trichosporonales</taxon>
        <taxon>Trichosporonaceae</taxon>
        <taxon>Vanrija</taxon>
    </lineage>
</organism>